<feature type="transmembrane region" description="Helical" evidence="1">
    <location>
        <begin position="94"/>
        <end position="116"/>
    </location>
</feature>
<dbReference type="Proteomes" id="UP000677436">
    <property type="component" value="Chromosome"/>
</dbReference>
<keyword evidence="3" id="KW-1185">Reference proteome</keyword>
<organism evidence="2 3">
    <name type="scientific">Polycladomyces abyssicola</name>
    <dbReference type="NCBI Taxonomy" id="1125966"/>
    <lineage>
        <taxon>Bacteria</taxon>
        <taxon>Bacillati</taxon>
        <taxon>Bacillota</taxon>
        <taxon>Bacilli</taxon>
        <taxon>Bacillales</taxon>
        <taxon>Thermoactinomycetaceae</taxon>
        <taxon>Polycladomyces</taxon>
    </lineage>
</organism>
<gene>
    <name evidence="2" type="ORF">JIR001_24980</name>
</gene>
<sequence length="128" mass="14782">MQRSTSMISMIAGDLLVLVLFTVIGRISHYLPLNVGAILWTTFPFALAWLVIAPLMGLYRSDVQTRFLSVTWRVGLTVLIAAPLGSYLRGILLGHHIIFIFYVVTTVTLLLMMWLWRWGFTWRQRRSR</sequence>
<dbReference type="EMBL" id="AP024601">
    <property type="protein sequence ID" value="BCU82715.1"/>
    <property type="molecule type" value="Genomic_DNA"/>
</dbReference>
<dbReference type="Pfam" id="PF11255">
    <property type="entry name" value="DUF3054"/>
    <property type="match status" value="1"/>
</dbReference>
<dbReference type="AlphaFoldDB" id="A0A8D5UGB4"/>
<feature type="transmembrane region" description="Helical" evidence="1">
    <location>
        <begin position="37"/>
        <end position="58"/>
    </location>
</feature>
<reference evidence="2" key="2">
    <citation type="journal article" date="2021" name="Microbiol. Resour. Announc.">
        <title>Complete Genome Sequence of Polycladomyces abyssicola JIR-001T, Isolated from Hemipelagic Sediment in Deep Seawater.</title>
        <authorList>
            <person name="Tsubouchi T."/>
            <person name="Kaneko Y."/>
        </authorList>
    </citation>
    <scope>NUCLEOTIDE SEQUENCE</scope>
    <source>
        <strain evidence="2">JIR-001</strain>
    </source>
</reference>
<name>A0A8D5UGB4_9BACL</name>
<feature type="transmembrane region" description="Helical" evidence="1">
    <location>
        <begin position="12"/>
        <end position="31"/>
    </location>
</feature>
<keyword evidence="1" id="KW-1133">Transmembrane helix</keyword>
<evidence type="ECO:0000256" key="1">
    <source>
        <dbReference type="SAM" id="Phobius"/>
    </source>
</evidence>
<dbReference type="InterPro" id="IPR021414">
    <property type="entry name" value="DUF3054"/>
</dbReference>
<proteinExistence type="predicted"/>
<reference evidence="2" key="1">
    <citation type="journal article" date="2013" name="Int. J. Syst. Evol. Microbiol.">
        <title>Polycladomyces abyssicola gen. nov., sp. nov., a thermophilic filamentous bacterium isolated from hemipelagic sediment.</title>
        <authorList>
            <person name="Tsubouchi T."/>
            <person name="Shimane Y."/>
            <person name="Mori K."/>
            <person name="Usui K."/>
            <person name="Hiraki T."/>
            <person name="Tame A."/>
            <person name="Uematsu K."/>
            <person name="Maruyama T."/>
            <person name="Hatada Y."/>
        </authorList>
    </citation>
    <scope>NUCLEOTIDE SEQUENCE</scope>
    <source>
        <strain evidence="2">JIR-001</strain>
    </source>
</reference>
<evidence type="ECO:0008006" key="4">
    <source>
        <dbReference type="Google" id="ProtNLM"/>
    </source>
</evidence>
<keyword evidence="1" id="KW-0812">Transmembrane</keyword>
<evidence type="ECO:0000313" key="3">
    <source>
        <dbReference type="Proteomes" id="UP000677436"/>
    </source>
</evidence>
<keyword evidence="1" id="KW-0472">Membrane</keyword>
<feature type="transmembrane region" description="Helical" evidence="1">
    <location>
        <begin position="70"/>
        <end position="88"/>
    </location>
</feature>
<dbReference type="RefSeq" id="WP_212773026.1">
    <property type="nucleotide sequence ID" value="NZ_AP024601.1"/>
</dbReference>
<dbReference type="KEGG" id="pabs:JIR001_24980"/>
<accession>A0A8D5UGB4</accession>
<protein>
    <recommendedName>
        <fullName evidence="4">DUF3054 domain-containing protein</fullName>
    </recommendedName>
</protein>
<evidence type="ECO:0000313" key="2">
    <source>
        <dbReference type="EMBL" id="BCU82715.1"/>
    </source>
</evidence>